<feature type="compositionally biased region" description="Pro residues" evidence="3">
    <location>
        <begin position="224"/>
        <end position="233"/>
    </location>
</feature>
<feature type="region of interest" description="Disordered" evidence="3">
    <location>
        <begin position="218"/>
        <end position="377"/>
    </location>
</feature>
<dbReference type="Pfam" id="PF00782">
    <property type="entry name" value="DSPc"/>
    <property type="match status" value="1"/>
</dbReference>
<dbReference type="InterPro" id="IPR000387">
    <property type="entry name" value="Tyr_Pase_dom"/>
</dbReference>
<dbReference type="InterPro" id="IPR029021">
    <property type="entry name" value="Prot-tyrosine_phosphatase-like"/>
</dbReference>
<evidence type="ECO:0000313" key="5">
    <source>
        <dbReference type="Proteomes" id="UP000829291"/>
    </source>
</evidence>
<dbReference type="RefSeq" id="XP_015520027.1">
    <property type="nucleotide sequence ID" value="XM_015664541.2"/>
</dbReference>
<keyword evidence="2" id="KW-0904">Protein phosphatase</keyword>
<dbReference type="InterPro" id="IPR051029">
    <property type="entry name" value="mRNA_Capping_Enz/RNA_Phosphat"/>
</dbReference>
<dbReference type="Proteomes" id="UP000829291">
    <property type="component" value="Chromosome 6"/>
</dbReference>
<evidence type="ECO:0000313" key="6">
    <source>
        <dbReference type="RefSeq" id="XP_015520027.1"/>
    </source>
</evidence>
<dbReference type="PROSITE" id="PS50056">
    <property type="entry name" value="TYR_PHOSPHATASE_2"/>
    <property type="match status" value="1"/>
</dbReference>
<name>A0A6J0C0G5_NEOLC</name>
<organism evidence="6">
    <name type="scientific">Neodiprion lecontei</name>
    <name type="common">Redheaded pine sawfly</name>
    <dbReference type="NCBI Taxonomy" id="441921"/>
    <lineage>
        <taxon>Eukaryota</taxon>
        <taxon>Metazoa</taxon>
        <taxon>Ecdysozoa</taxon>
        <taxon>Arthropoda</taxon>
        <taxon>Hexapoda</taxon>
        <taxon>Insecta</taxon>
        <taxon>Pterygota</taxon>
        <taxon>Neoptera</taxon>
        <taxon>Endopterygota</taxon>
        <taxon>Hymenoptera</taxon>
        <taxon>Tenthredinoidea</taxon>
        <taxon>Diprionidae</taxon>
        <taxon>Diprioninae</taxon>
        <taxon>Neodiprion</taxon>
    </lineage>
</organism>
<evidence type="ECO:0000256" key="3">
    <source>
        <dbReference type="SAM" id="MobiDB-lite"/>
    </source>
</evidence>
<gene>
    <name evidence="6" type="primary">LOC107224475</name>
</gene>
<reference evidence="6" key="1">
    <citation type="submission" date="2025-08" db="UniProtKB">
        <authorList>
            <consortium name="RefSeq"/>
        </authorList>
    </citation>
    <scope>IDENTIFICATION</scope>
    <source>
        <tissue evidence="6">Thorax and Abdomen</tissue>
    </source>
</reference>
<dbReference type="Gene3D" id="3.90.190.10">
    <property type="entry name" value="Protein tyrosine phosphatase superfamily"/>
    <property type="match status" value="1"/>
</dbReference>
<dbReference type="InParanoid" id="A0A6J0C0G5"/>
<feature type="compositionally biased region" description="Basic residues" evidence="3">
    <location>
        <begin position="456"/>
        <end position="472"/>
    </location>
</feature>
<dbReference type="KEGG" id="nlo:107224475"/>
<feature type="domain" description="Tyrosine specific protein phosphatases" evidence="4">
    <location>
        <begin position="115"/>
        <end position="183"/>
    </location>
</feature>
<evidence type="ECO:0000259" key="4">
    <source>
        <dbReference type="PROSITE" id="PS50056"/>
    </source>
</evidence>
<dbReference type="SMART" id="SM00195">
    <property type="entry name" value="DSPc"/>
    <property type="match status" value="1"/>
</dbReference>
<dbReference type="SUPFAM" id="SSF52799">
    <property type="entry name" value="(Phosphotyrosine protein) phosphatases II"/>
    <property type="match status" value="1"/>
</dbReference>
<dbReference type="GO" id="GO:0004721">
    <property type="term" value="F:phosphoprotein phosphatase activity"/>
    <property type="evidence" value="ECO:0007669"/>
    <property type="project" value="UniProtKB-KW"/>
</dbReference>
<feature type="compositionally biased region" description="Pro residues" evidence="3">
    <location>
        <begin position="318"/>
        <end position="374"/>
    </location>
</feature>
<dbReference type="GeneID" id="107224475"/>
<protein>
    <submittedName>
        <fullName evidence="6">Histidine-rich glycoprotein</fullName>
    </submittedName>
</protein>
<dbReference type="AlphaFoldDB" id="A0A6J0C0G5"/>
<dbReference type="OrthoDB" id="428974at2759"/>
<keyword evidence="1" id="KW-0378">Hydrolase</keyword>
<proteinExistence type="predicted"/>
<dbReference type="InterPro" id="IPR016130">
    <property type="entry name" value="Tyr_Pase_AS"/>
</dbReference>
<evidence type="ECO:0000256" key="1">
    <source>
        <dbReference type="ARBA" id="ARBA00022801"/>
    </source>
</evidence>
<sequence>MSLSCEETLSRDTHTAMSRSVPERWLEYKAYGDVIKGTKIVAFKVPLKETVSNNLEPDQRFTLKMLLEAMPKVKYVIDLTNTHRYYDQREVTDAGLKYLKIMVPGRLIPPIELVKRFFRAVEDFTASSEADELIGVHCTHGVNRTGYFICKYLIQQLGWENQEAITAFQEARGYAIERDVYINDLKTTPKGQKLDTKEVTLESSSMPFRGHKRIPKRVKRIGPMGPPGPPGFHPPRRGFPNGRPFPPPHLDHFGYGPPSFNPLMPPRPPRPPRPLRPPMSPVPPRPPMPPPLGVAYGPRPLRYGPPPGRGYPSLGFPPRMPHGPPRMPMPPCPPRLPGPPGPLGPPGPMGPPPGSMGPPGPGPRLPQRGPPQEMPPMMKGLYQYQQQHKKKQLLRNGNGVRNAHVVKRKKPSEVAIHVPRLHGEQDFTVDTFEENLTATALSTVPTIPAALVTGGPKRRNKGRFNNRANRGK</sequence>
<feature type="compositionally biased region" description="Pro residues" evidence="3">
    <location>
        <begin position="259"/>
        <end position="292"/>
    </location>
</feature>
<dbReference type="InterPro" id="IPR020422">
    <property type="entry name" value="TYR_PHOSPHATASE_DUAL_dom"/>
</dbReference>
<evidence type="ECO:0000256" key="2">
    <source>
        <dbReference type="ARBA" id="ARBA00022912"/>
    </source>
</evidence>
<dbReference type="PROSITE" id="PS00383">
    <property type="entry name" value="TYR_PHOSPHATASE_1"/>
    <property type="match status" value="1"/>
</dbReference>
<accession>A0A6J0C0G5</accession>
<dbReference type="PANTHER" id="PTHR10367:SF9">
    <property type="entry name" value="DUAL-SPECIFICITY PHOSPHATASE 11 (RNA_RNP COMPLEX 1-INTERACTING)"/>
    <property type="match status" value="1"/>
</dbReference>
<dbReference type="PANTHER" id="PTHR10367">
    <property type="entry name" value="MRNA-CAPPING ENZYME"/>
    <property type="match status" value="1"/>
</dbReference>
<dbReference type="InterPro" id="IPR000340">
    <property type="entry name" value="Dual-sp_phosphatase_cat-dom"/>
</dbReference>
<keyword evidence="5" id="KW-1185">Reference proteome</keyword>
<dbReference type="GO" id="GO:0004651">
    <property type="term" value="F:polynucleotide 5'-phosphatase activity"/>
    <property type="evidence" value="ECO:0007669"/>
    <property type="project" value="TreeGrafter"/>
</dbReference>
<feature type="region of interest" description="Disordered" evidence="3">
    <location>
        <begin position="451"/>
        <end position="472"/>
    </location>
</feature>